<gene>
    <name evidence="1" type="ORF">PVAP13_1NG335619</name>
</gene>
<reference evidence="1" key="1">
    <citation type="submission" date="2020-05" db="EMBL/GenBank/DDBJ databases">
        <title>WGS assembly of Panicum virgatum.</title>
        <authorList>
            <person name="Lovell J.T."/>
            <person name="Jenkins J."/>
            <person name="Shu S."/>
            <person name="Juenger T.E."/>
            <person name="Schmutz J."/>
        </authorList>
    </citation>
    <scope>NUCLEOTIDE SEQUENCE</scope>
    <source>
        <strain evidence="1">AP13</strain>
    </source>
</reference>
<proteinExistence type="predicted"/>
<comment type="caution">
    <text evidence="1">The sequence shown here is derived from an EMBL/GenBank/DDBJ whole genome shotgun (WGS) entry which is preliminary data.</text>
</comment>
<organism evidence="1 2">
    <name type="scientific">Panicum virgatum</name>
    <name type="common">Blackwell switchgrass</name>
    <dbReference type="NCBI Taxonomy" id="38727"/>
    <lineage>
        <taxon>Eukaryota</taxon>
        <taxon>Viridiplantae</taxon>
        <taxon>Streptophyta</taxon>
        <taxon>Embryophyta</taxon>
        <taxon>Tracheophyta</taxon>
        <taxon>Spermatophyta</taxon>
        <taxon>Magnoliopsida</taxon>
        <taxon>Liliopsida</taxon>
        <taxon>Poales</taxon>
        <taxon>Poaceae</taxon>
        <taxon>PACMAD clade</taxon>
        <taxon>Panicoideae</taxon>
        <taxon>Panicodae</taxon>
        <taxon>Paniceae</taxon>
        <taxon>Panicinae</taxon>
        <taxon>Panicum</taxon>
        <taxon>Panicum sect. Hiantes</taxon>
    </lineage>
</organism>
<feature type="non-terminal residue" evidence="1">
    <location>
        <position position="111"/>
    </location>
</feature>
<evidence type="ECO:0000313" key="2">
    <source>
        <dbReference type="Proteomes" id="UP000823388"/>
    </source>
</evidence>
<dbReference type="Proteomes" id="UP000823388">
    <property type="component" value="Chromosome 1N"/>
</dbReference>
<dbReference type="AlphaFoldDB" id="A0A8T0X095"/>
<evidence type="ECO:0000313" key="1">
    <source>
        <dbReference type="EMBL" id="KAG2652208.1"/>
    </source>
</evidence>
<feature type="non-terminal residue" evidence="1">
    <location>
        <position position="1"/>
    </location>
</feature>
<sequence length="111" mass="13108">SESINHLLVGCVFAREVWYMVLRKGNLQRLTPSPSASDFVHWWLQSRKQLRKQMRKPFDSLVILVTWILWKERNQRIFQKVALPITDLINLISDEMSVWGHAGIADFLILY</sequence>
<dbReference type="EMBL" id="CM029038">
    <property type="protein sequence ID" value="KAG2652208.1"/>
    <property type="molecule type" value="Genomic_DNA"/>
</dbReference>
<accession>A0A8T0X095</accession>
<evidence type="ECO:0008006" key="3">
    <source>
        <dbReference type="Google" id="ProtNLM"/>
    </source>
</evidence>
<protein>
    <recommendedName>
        <fullName evidence="3">Reverse transcriptase zinc-binding domain-containing protein</fullName>
    </recommendedName>
</protein>
<keyword evidence="2" id="KW-1185">Reference proteome</keyword>
<name>A0A8T0X095_PANVG</name>